<comment type="function">
    <text evidence="11">Catalyzes the formation of phosphatidylethanolamine (PtdEtn) from phosphatidylserine (PtdSer).</text>
</comment>
<dbReference type="InterPro" id="IPR033177">
    <property type="entry name" value="PSD-B"/>
</dbReference>
<dbReference type="NCBIfam" id="NF001941">
    <property type="entry name" value="PRK00723.1"/>
    <property type="match status" value="1"/>
</dbReference>
<comment type="pathway">
    <text evidence="11">Phospholipid metabolism; phosphatidylethanolamine biosynthesis; phosphatidylethanolamine from CDP-diacylglycerol: step 2/2.</text>
</comment>
<evidence type="ECO:0000256" key="6">
    <source>
        <dbReference type="ARBA" id="ARBA00023145"/>
    </source>
</evidence>
<evidence type="ECO:0000256" key="8">
    <source>
        <dbReference type="ARBA" id="ARBA00023239"/>
    </source>
</evidence>
<keyword evidence="4 11" id="KW-0443">Lipid metabolism</keyword>
<evidence type="ECO:0000256" key="7">
    <source>
        <dbReference type="ARBA" id="ARBA00023209"/>
    </source>
</evidence>
<comment type="similarity">
    <text evidence="11">Belongs to the phosphatidylserine decarboxylase family. PSD-B subfamily. Prokaryotic type II sub-subfamily.</text>
</comment>
<keyword evidence="8 11" id="KW-0456">Lyase</keyword>
<keyword evidence="2 11" id="KW-0444">Lipid biosynthesis</keyword>
<dbReference type="HAMAP" id="MF_00663">
    <property type="entry name" value="PS_decarb_PSD_B_type2"/>
    <property type="match status" value="1"/>
</dbReference>
<dbReference type="NCBIfam" id="TIGR00163">
    <property type="entry name" value="PS_decarb"/>
    <property type="match status" value="1"/>
</dbReference>
<keyword evidence="9 11" id="KW-1208">Phospholipid metabolism</keyword>
<dbReference type="EC" id="4.1.1.65" evidence="11"/>
<comment type="PTM">
    <text evidence="11">Is synthesized initially as an inactive proenzyme. Formation of the active enzyme involves a self-maturation process in which the active site pyruvoyl group is generated from an internal serine residue via an autocatalytic post-translational modification. Two non-identical subunits are generated from the proenzyme in this reaction, and the pyruvate is formed at the N-terminus of the alpha chain, which is derived from the carboxyl end of the proenzyme. The autoendoproteolytic cleavage occurs by a canonical serine protease mechanism, in which the side chain hydroxyl group of the serine supplies its oxygen atom to form the C-terminus of the beta chain, while the remainder of the serine residue undergoes an oxidative deamination to produce ammonia and the pyruvoyl prosthetic group on the alpha chain. During this reaction, the Ser that is part of the protease active site of the proenzyme becomes the pyruvoyl prosthetic group, which constitutes an essential element of the active site of the mature decarboxylase.</text>
</comment>
<dbReference type="PANTHER" id="PTHR10067">
    <property type="entry name" value="PHOSPHATIDYLSERINE DECARBOXYLASE"/>
    <property type="match status" value="1"/>
</dbReference>
<dbReference type="GO" id="GO:0006646">
    <property type="term" value="P:phosphatidylethanolamine biosynthetic process"/>
    <property type="evidence" value="ECO:0007669"/>
    <property type="project" value="UniProtKB-UniRule"/>
</dbReference>
<comment type="cofactor">
    <cofactor evidence="11">
        <name>pyruvate</name>
        <dbReference type="ChEBI" id="CHEBI:15361"/>
    </cofactor>
    <text evidence="11">Binds 1 pyruvoyl group covalently per subunit.</text>
</comment>
<proteinExistence type="inferred from homology"/>
<evidence type="ECO:0000313" key="13">
    <source>
        <dbReference type="Proteomes" id="UP000186102"/>
    </source>
</evidence>
<feature type="modified residue" description="Pyruvic acid (Ser); by autocatalysis" evidence="11">
    <location>
        <position position="255"/>
    </location>
</feature>
<dbReference type="AlphaFoldDB" id="A0A1Q8QMD6"/>
<keyword evidence="10 11" id="KW-0670">Pyruvate</keyword>
<keyword evidence="6 11" id="KW-0865">Zymogen</keyword>
<comment type="pathway">
    <text evidence="1">Lipid metabolism.</text>
</comment>
<dbReference type="EMBL" id="MLBF01000043">
    <property type="protein sequence ID" value="OLN28428.1"/>
    <property type="molecule type" value="Genomic_DNA"/>
</dbReference>
<keyword evidence="7 11" id="KW-0594">Phospholipid biosynthesis</keyword>
<evidence type="ECO:0000256" key="9">
    <source>
        <dbReference type="ARBA" id="ARBA00023264"/>
    </source>
</evidence>
<dbReference type="STRING" id="1888891.DSOL_4077"/>
<organism evidence="12 13">
    <name type="scientific">Desulfosporosinus metallidurans</name>
    <dbReference type="NCBI Taxonomy" id="1888891"/>
    <lineage>
        <taxon>Bacteria</taxon>
        <taxon>Bacillati</taxon>
        <taxon>Bacillota</taxon>
        <taxon>Clostridia</taxon>
        <taxon>Eubacteriales</taxon>
        <taxon>Desulfitobacteriaceae</taxon>
        <taxon>Desulfosporosinus</taxon>
    </lineage>
</organism>
<evidence type="ECO:0000256" key="1">
    <source>
        <dbReference type="ARBA" id="ARBA00005189"/>
    </source>
</evidence>
<dbReference type="Proteomes" id="UP000186102">
    <property type="component" value="Unassembled WGS sequence"/>
</dbReference>
<feature type="active site" description="Charge relay system; for autoendoproteolytic cleavage activity" evidence="11">
    <location>
        <position position="113"/>
    </location>
</feature>
<keyword evidence="13" id="KW-1185">Reference proteome</keyword>
<evidence type="ECO:0000256" key="5">
    <source>
        <dbReference type="ARBA" id="ARBA00023136"/>
    </source>
</evidence>
<dbReference type="PANTHER" id="PTHR10067:SF17">
    <property type="entry name" value="PHOSPHATIDYLSERINE DECARBOXYLASE PROENZYME 2"/>
    <property type="match status" value="1"/>
</dbReference>
<feature type="chain" id="PRO_5023395580" description="Phosphatidylserine decarboxylase alpha chain" evidence="11">
    <location>
        <begin position="255"/>
        <end position="293"/>
    </location>
</feature>
<evidence type="ECO:0000256" key="2">
    <source>
        <dbReference type="ARBA" id="ARBA00022516"/>
    </source>
</evidence>
<accession>A0A1Q8QMD6</accession>
<dbReference type="InterPro" id="IPR003817">
    <property type="entry name" value="PS_Dcarbxylase"/>
</dbReference>
<dbReference type="OrthoDB" id="9802030at2"/>
<evidence type="ECO:0000313" key="12">
    <source>
        <dbReference type="EMBL" id="OLN28428.1"/>
    </source>
</evidence>
<dbReference type="GO" id="GO:0005886">
    <property type="term" value="C:plasma membrane"/>
    <property type="evidence" value="ECO:0007669"/>
    <property type="project" value="UniProtKB-SubCell"/>
</dbReference>
<reference evidence="12 13" key="1">
    <citation type="submission" date="2016-09" db="EMBL/GenBank/DDBJ databases">
        <title>Complete genome of Desulfosporosinus sp. OL.</title>
        <authorList>
            <person name="Mardanov A."/>
            <person name="Beletsky A."/>
            <person name="Panova A."/>
            <person name="Karnachuk O."/>
            <person name="Ravin N."/>
        </authorList>
    </citation>
    <scope>NUCLEOTIDE SEQUENCE [LARGE SCALE GENOMIC DNA]</scope>
    <source>
        <strain evidence="12 13">OL</strain>
    </source>
</reference>
<feature type="active site" description="Charge relay system; for autoendoproteolytic cleavage activity" evidence="11">
    <location>
        <position position="255"/>
    </location>
</feature>
<feature type="chain" id="PRO_5023395581" description="Phosphatidylserine decarboxylase beta chain" evidence="11">
    <location>
        <begin position="1"/>
        <end position="254"/>
    </location>
</feature>
<dbReference type="InterPro" id="IPR033179">
    <property type="entry name" value="PSD_type2_pro"/>
</dbReference>
<name>A0A1Q8QMD6_9FIRM</name>
<keyword evidence="5 11" id="KW-0472">Membrane</keyword>
<dbReference type="RefSeq" id="WP_075366474.1">
    <property type="nucleotide sequence ID" value="NZ_MLBF01000043.1"/>
</dbReference>
<evidence type="ECO:0000256" key="11">
    <source>
        <dbReference type="HAMAP-Rule" id="MF_00663"/>
    </source>
</evidence>
<sequence length="293" mass="33856">MIKFYNRKTEKYEIELVAGESYINWIYSSPLGMKILELFVKKKITSRICGYYCDRAISKIKIKKFVNEFKIDMARFEMPEKGFNNFNEFFYRKLKKEKINIESDKKILISPCDGKILAYENIDIKMLIQIKGITYSLAELIGHDSIDSNYTEGSCLIVRLPPSDYHRFHFVDHGTCSPTTKIKGFYYSVNPTSLNRIKKIFCANKREWSILDSENFGEILYVEVGATFVGSIIQTYNNKKVEKGDEKGYFKFGGSTVILFLKKDVCKIDKDIIEQTAKGMECSVSMGERIGSK</sequence>
<evidence type="ECO:0000256" key="10">
    <source>
        <dbReference type="ARBA" id="ARBA00023317"/>
    </source>
</evidence>
<keyword evidence="3 11" id="KW-0210">Decarboxylase</keyword>
<dbReference type="Pfam" id="PF02666">
    <property type="entry name" value="PS_Dcarbxylase"/>
    <property type="match status" value="1"/>
</dbReference>
<evidence type="ECO:0000256" key="4">
    <source>
        <dbReference type="ARBA" id="ARBA00023098"/>
    </source>
</evidence>
<feature type="active site" description="Charge relay system; for autoendoproteolytic cleavage activity" evidence="11">
    <location>
        <position position="169"/>
    </location>
</feature>
<feature type="active site" description="Schiff-base intermediate with substrate; via pyruvic acid; for decarboxylase activity" evidence="11">
    <location>
        <position position="255"/>
    </location>
</feature>
<comment type="caution">
    <text evidence="12">The sequence shown here is derived from an EMBL/GenBank/DDBJ whole genome shotgun (WGS) entry which is preliminary data.</text>
</comment>
<protein>
    <recommendedName>
        <fullName evidence="11">Phosphatidylserine decarboxylase proenzyme</fullName>
        <ecNumber evidence="11">4.1.1.65</ecNumber>
    </recommendedName>
    <component>
        <recommendedName>
            <fullName evidence="11">Phosphatidylserine decarboxylase alpha chain</fullName>
        </recommendedName>
    </component>
    <component>
        <recommendedName>
            <fullName evidence="11">Phosphatidylserine decarboxylase beta chain</fullName>
        </recommendedName>
    </component>
</protein>
<comment type="subcellular location">
    <subcellularLocation>
        <location evidence="11">Cell membrane</location>
        <topology evidence="11">Peripheral membrane protein</topology>
    </subcellularLocation>
</comment>
<comment type="subunit">
    <text evidence="11">Heterodimer of a large membrane-associated beta subunit and a small pyruvoyl-containing alpha subunit.</text>
</comment>
<feature type="site" description="Cleavage (non-hydrolytic); by autocatalysis" evidence="11">
    <location>
        <begin position="254"/>
        <end position="255"/>
    </location>
</feature>
<dbReference type="UniPathway" id="UPA00558">
    <property type="reaction ID" value="UER00616"/>
</dbReference>
<keyword evidence="11" id="KW-1003">Cell membrane</keyword>
<evidence type="ECO:0000256" key="3">
    <source>
        <dbReference type="ARBA" id="ARBA00022793"/>
    </source>
</evidence>
<gene>
    <name evidence="11" type="primary">psd</name>
    <name evidence="12" type="ORF">DSOL_4077</name>
</gene>
<comment type="catalytic activity">
    <reaction evidence="11">
        <text>a 1,2-diacyl-sn-glycero-3-phospho-L-serine + H(+) = a 1,2-diacyl-sn-glycero-3-phosphoethanolamine + CO2</text>
        <dbReference type="Rhea" id="RHEA:20828"/>
        <dbReference type="ChEBI" id="CHEBI:15378"/>
        <dbReference type="ChEBI" id="CHEBI:16526"/>
        <dbReference type="ChEBI" id="CHEBI:57262"/>
        <dbReference type="ChEBI" id="CHEBI:64612"/>
        <dbReference type="EC" id="4.1.1.65"/>
    </reaction>
</comment>
<dbReference type="GO" id="GO:0004609">
    <property type="term" value="F:phosphatidylserine decarboxylase activity"/>
    <property type="evidence" value="ECO:0007669"/>
    <property type="project" value="UniProtKB-UniRule"/>
</dbReference>